<dbReference type="InterPro" id="IPR038299">
    <property type="entry name" value="DAO_C_sf"/>
</dbReference>
<dbReference type="Proteomes" id="UP001295684">
    <property type="component" value="Unassembled WGS sequence"/>
</dbReference>
<dbReference type="EC" id="1.1.5.3" evidence="3"/>
<evidence type="ECO:0000313" key="10">
    <source>
        <dbReference type="Proteomes" id="UP001295684"/>
    </source>
</evidence>
<dbReference type="GO" id="GO:0005739">
    <property type="term" value="C:mitochondrion"/>
    <property type="evidence" value="ECO:0007669"/>
    <property type="project" value="TreeGrafter"/>
</dbReference>
<dbReference type="Pfam" id="PF16901">
    <property type="entry name" value="DAO_C"/>
    <property type="match status" value="1"/>
</dbReference>
<dbReference type="GO" id="GO:0004368">
    <property type="term" value="F:glycerol-3-phosphate dehydrogenase (quinone) activity"/>
    <property type="evidence" value="ECO:0007669"/>
    <property type="project" value="UniProtKB-EC"/>
</dbReference>
<dbReference type="InterPro" id="IPR000447">
    <property type="entry name" value="G3P_DH_FAD-dep"/>
</dbReference>
<dbReference type="EMBL" id="CAMPGE010000762">
    <property type="protein sequence ID" value="CAI2359519.1"/>
    <property type="molecule type" value="Genomic_DNA"/>
</dbReference>
<dbReference type="PRINTS" id="PR01001">
    <property type="entry name" value="FADG3PDH"/>
</dbReference>
<keyword evidence="6" id="KW-0560">Oxidoreductase</keyword>
<gene>
    <name evidence="9" type="ORF">ECRASSUSDP1_LOCUS810</name>
</gene>
<dbReference type="InterPro" id="IPR006076">
    <property type="entry name" value="FAD-dep_OxRdtase"/>
</dbReference>
<sequence>MSRIPFYLKYGIPVMGSFFVAKKVDLRSLVPFKPRTAHADTDLFLDEAVLPEFSIELEELGEYQRNKYQFSLKTRDQHLKEMMSGEEYDIVVIGAGASGAGVALDAASRGLRVAVIDKNDFGSATSSKSTKLAHGGIRYLEQMFKRQGNVKQSYALLKEALAERNYFLDSNPFQNTEVKIVIPDKSFLSTVFYNFPGTLVYHLIYLINSMNHESQSSIHGPKVVSPWGIRKLFPKIEMIKKYWGTMMHEGQFVDTRQALNCLLTSTIDKYDPGFRGSNIANYVSFKDFVKDKNGKITGVRVCDDLNQTCFEMKTRCVINCTGVFADQIRIKDNPDAKMRMCASRGTHVVLKNDCLPKDTGIILNDTSDGRLIFILPYQDHMLIGTTDDMQEVAEYPRAAEADVEFIKNEVQRIFGDEFDFDSHLKSKFAGLRPLCLETPIPQEEYEEKVKTLKSKDLCRSHIIDVSDSGLISLLGGKWTSYRVMGEETVSKAITTHHLNNIINEESKVSKLKLLGCYSKLELRDNMALGPQEVATKYKNQLLFLQDIPVDISERLIENYGPGPSLRIIEKGGQTPAFGIKQDKNKEFKGANVRIHPDFPILESELYHHMDNEMAVRPDDIINRRLGLSFVDQKVRSQ</sequence>
<keyword evidence="10" id="KW-1185">Reference proteome</keyword>
<evidence type="ECO:0000313" key="9">
    <source>
        <dbReference type="EMBL" id="CAI2359519.1"/>
    </source>
</evidence>
<dbReference type="GO" id="GO:0006072">
    <property type="term" value="P:glycerol-3-phosphate metabolic process"/>
    <property type="evidence" value="ECO:0007669"/>
    <property type="project" value="InterPro"/>
</dbReference>
<protein>
    <recommendedName>
        <fullName evidence="3">glycerol-3-phosphate dehydrogenase</fullName>
        <ecNumber evidence="3">1.1.5.3</ecNumber>
    </recommendedName>
</protein>
<dbReference type="InterPro" id="IPR036188">
    <property type="entry name" value="FAD/NAD-bd_sf"/>
</dbReference>
<comment type="cofactor">
    <cofactor evidence="1">
        <name>FAD</name>
        <dbReference type="ChEBI" id="CHEBI:57692"/>
    </cofactor>
</comment>
<dbReference type="PANTHER" id="PTHR11985:SF15">
    <property type="entry name" value="GLYCEROL-3-PHOSPHATE DEHYDROGENASE, MITOCHONDRIAL"/>
    <property type="match status" value="1"/>
</dbReference>
<dbReference type="PANTHER" id="PTHR11985">
    <property type="entry name" value="GLYCEROL-3-PHOSPHATE DEHYDROGENASE"/>
    <property type="match status" value="1"/>
</dbReference>
<comment type="similarity">
    <text evidence="2">Belongs to the FAD-dependent glycerol-3-phosphate dehydrogenase family.</text>
</comment>
<keyword evidence="5" id="KW-0274">FAD</keyword>
<feature type="domain" description="Alpha-glycerophosphate oxidase C-terminal" evidence="8">
    <location>
        <begin position="537"/>
        <end position="633"/>
    </location>
</feature>
<evidence type="ECO:0000259" key="8">
    <source>
        <dbReference type="Pfam" id="PF16901"/>
    </source>
</evidence>
<organism evidence="9 10">
    <name type="scientific">Euplotes crassus</name>
    <dbReference type="NCBI Taxonomy" id="5936"/>
    <lineage>
        <taxon>Eukaryota</taxon>
        <taxon>Sar</taxon>
        <taxon>Alveolata</taxon>
        <taxon>Ciliophora</taxon>
        <taxon>Intramacronucleata</taxon>
        <taxon>Spirotrichea</taxon>
        <taxon>Hypotrichia</taxon>
        <taxon>Euplotida</taxon>
        <taxon>Euplotidae</taxon>
        <taxon>Moneuplotes</taxon>
    </lineage>
</organism>
<evidence type="ECO:0000256" key="2">
    <source>
        <dbReference type="ARBA" id="ARBA00007330"/>
    </source>
</evidence>
<dbReference type="Gene3D" id="1.10.8.870">
    <property type="entry name" value="Alpha-glycerophosphate oxidase, cap domain"/>
    <property type="match status" value="1"/>
</dbReference>
<dbReference type="AlphaFoldDB" id="A0AAD1X3N0"/>
<evidence type="ECO:0000256" key="6">
    <source>
        <dbReference type="ARBA" id="ARBA00023002"/>
    </source>
</evidence>
<evidence type="ECO:0000259" key="7">
    <source>
        <dbReference type="Pfam" id="PF01266"/>
    </source>
</evidence>
<dbReference type="Pfam" id="PF01266">
    <property type="entry name" value="DAO"/>
    <property type="match status" value="1"/>
</dbReference>
<keyword evidence="4" id="KW-0285">Flavoprotein</keyword>
<dbReference type="SUPFAM" id="SSF51905">
    <property type="entry name" value="FAD/NAD(P)-binding domain"/>
    <property type="match status" value="1"/>
</dbReference>
<dbReference type="Gene3D" id="3.50.50.60">
    <property type="entry name" value="FAD/NAD(P)-binding domain"/>
    <property type="match status" value="2"/>
</dbReference>
<comment type="caution">
    <text evidence="9">The sequence shown here is derived from an EMBL/GenBank/DDBJ whole genome shotgun (WGS) entry which is preliminary data.</text>
</comment>
<evidence type="ECO:0000256" key="4">
    <source>
        <dbReference type="ARBA" id="ARBA00022630"/>
    </source>
</evidence>
<reference evidence="9" key="1">
    <citation type="submission" date="2023-07" db="EMBL/GenBank/DDBJ databases">
        <authorList>
            <consortium name="AG Swart"/>
            <person name="Singh M."/>
            <person name="Singh A."/>
            <person name="Seah K."/>
            <person name="Emmerich C."/>
        </authorList>
    </citation>
    <scope>NUCLEOTIDE SEQUENCE</scope>
    <source>
        <strain evidence="9">DP1</strain>
    </source>
</reference>
<evidence type="ECO:0000256" key="5">
    <source>
        <dbReference type="ARBA" id="ARBA00022827"/>
    </source>
</evidence>
<feature type="domain" description="FAD dependent oxidoreductase" evidence="7">
    <location>
        <begin position="89"/>
        <end position="439"/>
    </location>
</feature>
<evidence type="ECO:0000256" key="3">
    <source>
        <dbReference type="ARBA" id="ARBA00013029"/>
    </source>
</evidence>
<dbReference type="InterPro" id="IPR031656">
    <property type="entry name" value="DAO_C"/>
</dbReference>
<name>A0AAD1X3N0_EUPCR</name>
<proteinExistence type="inferred from homology"/>
<evidence type="ECO:0000256" key="1">
    <source>
        <dbReference type="ARBA" id="ARBA00001974"/>
    </source>
</evidence>
<accession>A0AAD1X3N0</accession>
<dbReference type="Gene3D" id="3.30.9.10">
    <property type="entry name" value="D-Amino Acid Oxidase, subunit A, domain 2"/>
    <property type="match status" value="1"/>
</dbReference>